<keyword evidence="1" id="KW-0408">Iron</keyword>
<feature type="binding site" evidence="1">
    <location>
        <begin position="42"/>
        <end position="46"/>
    </location>
    <ligand>
        <name>substrate</name>
    </ligand>
</feature>
<keyword evidence="3" id="KW-1185">Reference proteome</keyword>
<feature type="binding site" evidence="1">
    <location>
        <position position="115"/>
    </location>
    <ligand>
        <name>substrate</name>
    </ligand>
</feature>
<keyword evidence="1" id="KW-0560">Oxidoreductase</keyword>
<protein>
    <recommendedName>
        <fullName evidence="1">Tryptophan 2,3-dioxygenase</fullName>
        <shortName evidence="1">TDO</shortName>
        <ecNumber evidence="1">1.13.11.11</ecNumber>
    </recommendedName>
    <alternativeName>
        <fullName evidence="1">Tryptamin 2,3-dioxygenase</fullName>
    </alternativeName>
    <alternativeName>
        <fullName evidence="1">Tryptophan oxygenase</fullName>
        <shortName evidence="1">TO</shortName>
        <shortName evidence="1">TRPO</shortName>
    </alternativeName>
    <alternativeName>
        <fullName evidence="1">Tryptophan pyrrolase</fullName>
    </alternativeName>
    <alternativeName>
        <fullName evidence="1">Tryptophanase</fullName>
    </alternativeName>
</protein>
<keyword evidence="1" id="KW-0479">Metal-binding</keyword>
<dbReference type="SUPFAM" id="SSF140959">
    <property type="entry name" value="Indolic compounds 2,3-dioxygenase-like"/>
    <property type="match status" value="1"/>
</dbReference>
<dbReference type="Gene3D" id="1.20.58.480">
    <property type="match status" value="1"/>
</dbReference>
<comment type="function">
    <text evidence="1">Heme-dependent dioxygenase that catalyzes the oxidative cleavage of the L-tryptophan (L-Trp) pyrrole ring and converts L-tryptophan to N-formyl-L-kynurenine. Catalyzes the oxidative cleavage of the indole moiety.</text>
</comment>
<dbReference type="InterPro" id="IPR004981">
    <property type="entry name" value="Trp_2_3_dOase"/>
</dbReference>
<dbReference type="Proteomes" id="UP001060919">
    <property type="component" value="Plasmid pAUEa"/>
</dbReference>
<dbReference type="GO" id="GO:0004833">
    <property type="term" value="F:L-tryptophan 2,3-dioxygenase activity"/>
    <property type="evidence" value="ECO:0007669"/>
    <property type="project" value="UniProtKB-UniRule"/>
</dbReference>
<dbReference type="GO" id="GO:0019442">
    <property type="term" value="P:L-tryptophan catabolic process to acetyl-CoA"/>
    <property type="evidence" value="ECO:0007669"/>
    <property type="project" value="TreeGrafter"/>
</dbReference>
<evidence type="ECO:0000313" key="2">
    <source>
        <dbReference type="EMBL" id="BDS15579.1"/>
    </source>
</evidence>
<dbReference type="InterPro" id="IPR037217">
    <property type="entry name" value="Trp/Indoleamine_2_3_dOase-like"/>
</dbReference>
<dbReference type="Pfam" id="PF03301">
    <property type="entry name" value="Trp_dioxygenase"/>
    <property type="match status" value="1"/>
</dbReference>
<keyword evidence="1" id="KW-0823">Tryptophan catabolism</keyword>
<dbReference type="GO" id="GO:0020037">
    <property type="term" value="F:heme binding"/>
    <property type="evidence" value="ECO:0007669"/>
    <property type="project" value="UniProtKB-UniRule"/>
</dbReference>
<dbReference type="EC" id="1.13.11.11" evidence="1"/>
<organism evidence="2 3">
    <name type="scientific">Aureispira anguillae</name>
    <dbReference type="NCBI Taxonomy" id="2864201"/>
    <lineage>
        <taxon>Bacteria</taxon>
        <taxon>Pseudomonadati</taxon>
        <taxon>Bacteroidota</taxon>
        <taxon>Saprospiria</taxon>
        <taxon>Saprospirales</taxon>
        <taxon>Saprospiraceae</taxon>
        <taxon>Aureispira</taxon>
    </lineage>
</organism>
<dbReference type="KEGG" id="aup:AsAng_0063630"/>
<comment type="pathway">
    <text evidence="1">Amino-acid degradation; L-tryptophan degradation via kynurenine pathway; L-kynurenine from L-tryptophan: step 1/2.</text>
</comment>
<evidence type="ECO:0000313" key="3">
    <source>
        <dbReference type="Proteomes" id="UP001060919"/>
    </source>
</evidence>
<dbReference type="GO" id="GO:0019441">
    <property type="term" value="P:L-tryptophan catabolic process to kynurenine"/>
    <property type="evidence" value="ECO:0007669"/>
    <property type="project" value="UniProtKB-UniRule"/>
</dbReference>
<keyword evidence="1" id="KW-0223">Dioxygenase</keyword>
<name>A0A916DVW6_9BACT</name>
<dbReference type="EMBL" id="AP026868">
    <property type="protein sequence ID" value="BDS15579.1"/>
    <property type="molecule type" value="Genomic_DNA"/>
</dbReference>
<proteinExistence type="inferred from homology"/>
<comment type="cofactor">
    <cofactor evidence="1">
        <name>heme</name>
        <dbReference type="ChEBI" id="CHEBI:30413"/>
    </cofactor>
    <text evidence="1">Binds 1 heme group per subunit.</text>
</comment>
<dbReference type="AlphaFoldDB" id="A0A916DVW6"/>
<evidence type="ECO:0000256" key="1">
    <source>
        <dbReference type="HAMAP-Rule" id="MF_01972"/>
    </source>
</evidence>
<feature type="binding site" description="axial binding residue" evidence="1">
    <location>
        <position position="288"/>
    </location>
    <ligand>
        <name>heme</name>
        <dbReference type="ChEBI" id="CHEBI:30413"/>
    </ligand>
    <ligandPart>
        <name>Fe</name>
        <dbReference type="ChEBI" id="CHEBI:18248"/>
    </ligandPart>
</feature>
<keyword evidence="2" id="KW-0614">Plasmid</keyword>
<dbReference type="RefSeq" id="WP_264793651.1">
    <property type="nucleotide sequence ID" value="NZ_AP026868.1"/>
</dbReference>
<dbReference type="Gene3D" id="1.10.287.3810">
    <property type="match status" value="1"/>
</dbReference>
<keyword evidence="1" id="KW-0349">Heme</keyword>
<comment type="catalytic activity">
    <reaction evidence="1">
        <text>L-tryptophan + O2 = N-formyl-L-kynurenine</text>
        <dbReference type="Rhea" id="RHEA:24536"/>
        <dbReference type="ChEBI" id="CHEBI:15379"/>
        <dbReference type="ChEBI" id="CHEBI:57912"/>
        <dbReference type="ChEBI" id="CHEBI:58629"/>
        <dbReference type="EC" id="1.13.11.11"/>
    </reaction>
</comment>
<dbReference type="PANTHER" id="PTHR10138:SF0">
    <property type="entry name" value="TRYPTOPHAN 2,3-DIOXYGENASE"/>
    <property type="match status" value="1"/>
</dbReference>
<geneLocation type="plasmid" evidence="2 3">
    <name>pAUEa</name>
</geneLocation>
<accession>A0A916DVW6</accession>
<dbReference type="PANTHER" id="PTHR10138">
    <property type="entry name" value="TRYPTOPHAN 2,3-DIOXYGENASE"/>
    <property type="match status" value="1"/>
</dbReference>
<feature type="binding site" evidence="1">
    <location>
        <position position="302"/>
    </location>
    <ligand>
        <name>substrate</name>
    </ligand>
</feature>
<dbReference type="HAMAP" id="MF_01972">
    <property type="entry name" value="T23O"/>
    <property type="match status" value="1"/>
</dbReference>
<reference evidence="2" key="1">
    <citation type="submission" date="2022-09" db="EMBL/GenBank/DDBJ databases">
        <title>Aureispira anguillicida sp. nov., isolated from Leptocephalus of Japanese eel Anguilla japonica.</title>
        <authorList>
            <person name="Yuasa K."/>
            <person name="Mekata T."/>
            <person name="Ikunari K."/>
        </authorList>
    </citation>
    <scope>NUCLEOTIDE SEQUENCE</scope>
    <source>
        <strain evidence="2">EL160426</strain>
        <plasmid evidence="2">pAUEa</plasmid>
    </source>
</reference>
<sequence length="352" mass="41081">MKNSYTQKEQYYGDYLGLDKVLDAQFPESEARGVDAHDEMLFIIIHQAYELWFKQIMHELDSIINIFQSETINDNSASLQIAVHRTNRIVEIWKLLVAQIDVLETMTPMDFLDFRDLLAPASGFQSVQFRKLETKLGLKMQNRHEKRYYEHQLRPEHVSGIQELEGERSLIQLLEQWLERIPIWGAEYWTDFETPKDADPEVHPFWASYRHTFESGLLSAELAAISMADFDNLLLGKGEKTTRLSPASLQAALFITLYRDYPLMQMPYQLLSKWLEIDELMANWRYRHMSMVRRMIGMRVGTGGSSGANYLKGAMEKHHIFGDVTRITTYLIPRAKLPKLPSILEEKLRFTI</sequence>
<comment type="similarity">
    <text evidence="1">Belongs to the tryptophan 2,3-dioxygenase family.</text>
</comment>
<comment type="caution">
    <text evidence="1">Lacks conserved residue(s) required for the propagation of feature annotation.</text>
</comment>
<comment type="subunit">
    <text evidence="1">Homotetramer.</text>
</comment>
<gene>
    <name evidence="1" type="primary">kynA</name>
    <name evidence="2" type="ORF">AsAng_0063630</name>
</gene>
<dbReference type="GO" id="GO:0046872">
    <property type="term" value="F:metal ion binding"/>
    <property type="evidence" value="ECO:0007669"/>
    <property type="project" value="UniProtKB-KW"/>
</dbReference>